<dbReference type="Proteomes" id="UP001342314">
    <property type="component" value="Unassembled WGS sequence"/>
</dbReference>
<feature type="transmembrane region" description="Helical" evidence="6">
    <location>
        <begin position="95"/>
        <end position="113"/>
    </location>
</feature>
<dbReference type="GO" id="GO:0000329">
    <property type="term" value="C:fungal-type vacuole membrane"/>
    <property type="evidence" value="ECO:0007669"/>
    <property type="project" value="TreeGrafter"/>
</dbReference>
<dbReference type="PANTHER" id="PTHR21576">
    <property type="entry name" value="UNCHARACTERIZED NODULIN-LIKE PROTEIN"/>
    <property type="match status" value="1"/>
</dbReference>
<name>A0AAV5GI44_9BASI</name>
<organism evidence="7 8">
    <name type="scientific">Rhodotorula paludigena</name>
    <dbReference type="NCBI Taxonomy" id="86838"/>
    <lineage>
        <taxon>Eukaryota</taxon>
        <taxon>Fungi</taxon>
        <taxon>Dikarya</taxon>
        <taxon>Basidiomycota</taxon>
        <taxon>Pucciniomycotina</taxon>
        <taxon>Microbotryomycetes</taxon>
        <taxon>Sporidiobolales</taxon>
        <taxon>Sporidiobolaceae</taxon>
        <taxon>Rhodotorula</taxon>
    </lineage>
</organism>
<evidence type="ECO:0000256" key="2">
    <source>
        <dbReference type="ARBA" id="ARBA00022692"/>
    </source>
</evidence>
<reference evidence="7 8" key="1">
    <citation type="submission" date="2021-12" db="EMBL/GenBank/DDBJ databases">
        <title>High titer production of polyol ester of fatty acids by Rhodotorula paludigena BS15 towards product separation-free biomass refinery.</title>
        <authorList>
            <person name="Mano J."/>
            <person name="Ono H."/>
            <person name="Tanaka T."/>
            <person name="Naito K."/>
            <person name="Sushida H."/>
            <person name="Ike M."/>
            <person name="Tokuyasu K."/>
            <person name="Kitaoka M."/>
        </authorList>
    </citation>
    <scope>NUCLEOTIDE SEQUENCE [LARGE SCALE GENOMIC DNA]</scope>
    <source>
        <strain evidence="7 8">BS15</strain>
    </source>
</reference>
<feature type="transmembrane region" description="Helical" evidence="6">
    <location>
        <begin position="299"/>
        <end position="319"/>
    </location>
</feature>
<dbReference type="Pfam" id="PF07690">
    <property type="entry name" value="MFS_1"/>
    <property type="match status" value="1"/>
</dbReference>
<feature type="transmembrane region" description="Helical" evidence="6">
    <location>
        <begin position="367"/>
        <end position="390"/>
    </location>
</feature>
<keyword evidence="4 6" id="KW-0472">Membrane</keyword>
<keyword evidence="2 6" id="KW-0812">Transmembrane</keyword>
<evidence type="ECO:0000256" key="1">
    <source>
        <dbReference type="ARBA" id="ARBA00004141"/>
    </source>
</evidence>
<feature type="region of interest" description="Disordered" evidence="5">
    <location>
        <begin position="190"/>
        <end position="230"/>
    </location>
</feature>
<dbReference type="SUPFAM" id="SSF103473">
    <property type="entry name" value="MFS general substrate transporter"/>
    <property type="match status" value="1"/>
</dbReference>
<evidence type="ECO:0000256" key="6">
    <source>
        <dbReference type="SAM" id="Phobius"/>
    </source>
</evidence>
<feature type="transmembrane region" description="Helical" evidence="6">
    <location>
        <begin position="125"/>
        <end position="142"/>
    </location>
</feature>
<comment type="caution">
    <text evidence="7">The sequence shown here is derived from an EMBL/GenBank/DDBJ whole genome shotgun (WGS) entry which is preliminary data.</text>
</comment>
<comment type="subcellular location">
    <subcellularLocation>
        <location evidence="1">Membrane</location>
        <topology evidence="1">Multi-pass membrane protein</topology>
    </subcellularLocation>
</comment>
<feature type="transmembrane region" description="Helical" evidence="6">
    <location>
        <begin position="451"/>
        <end position="474"/>
    </location>
</feature>
<feature type="transmembrane region" description="Helical" evidence="6">
    <location>
        <begin position="162"/>
        <end position="181"/>
    </location>
</feature>
<dbReference type="Gene3D" id="1.20.1250.20">
    <property type="entry name" value="MFS general substrate transporter like domains"/>
    <property type="match status" value="1"/>
</dbReference>
<proteinExistence type="predicted"/>
<dbReference type="GO" id="GO:0022857">
    <property type="term" value="F:transmembrane transporter activity"/>
    <property type="evidence" value="ECO:0007669"/>
    <property type="project" value="InterPro"/>
</dbReference>
<dbReference type="EMBL" id="BQKY01000005">
    <property type="protein sequence ID" value="GJN89485.1"/>
    <property type="molecule type" value="Genomic_DNA"/>
</dbReference>
<feature type="transmembrane region" description="Helical" evidence="6">
    <location>
        <begin position="56"/>
        <end position="75"/>
    </location>
</feature>
<accession>A0AAV5GI44</accession>
<keyword evidence="8" id="KW-1185">Reference proteome</keyword>
<evidence type="ECO:0000313" key="8">
    <source>
        <dbReference type="Proteomes" id="UP001342314"/>
    </source>
</evidence>
<keyword evidence="3 6" id="KW-1133">Transmembrane helix</keyword>
<evidence type="ECO:0000256" key="3">
    <source>
        <dbReference type="ARBA" id="ARBA00022989"/>
    </source>
</evidence>
<evidence type="ECO:0008006" key="9">
    <source>
        <dbReference type="Google" id="ProtNLM"/>
    </source>
</evidence>
<feature type="transmembrane region" description="Helical" evidence="6">
    <location>
        <begin position="340"/>
        <end position="361"/>
    </location>
</feature>
<feature type="transmembrane region" description="Helical" evidence="6">
    <location>
        <begin position="402"/>
        <end position="424"/>
    </location>
</feature>
<dbReference type="AlphaFoldDB" id="A0AAV5GI44"/>
<dbReference type="PANTHER" id="PTHR21576:SF160">
    <property type="entry name" value="NODULIN-LIKE DOMAIN-CONTAINING PROTEIN"/>
    <property type="match status" value="1"/>
</dbReference>
<sequence>MAGKARYAVLAAATLASRLDLNSTQINSIGACGNLGVYLSSPLIGRIVDRRGPKPTLVFAAAALCSGYLVVRAFYTTGDDHESGLFARFGVPGLILAELLTGIGSTAGLSSAGNSVAKSFNKRRAAALSVVLSAFGLSAFFYSSLSSLFLHPRADTDVTSSFLLLLALGSLLSMLVGLLFVRPIPRETRHPASDAREAEEAPVEAEATLPEAEEQAGGSGTERTPLLRSTSSKSIEERNIAGWALLRELDFYLIFLFNGLCAGVGLCYINNLGQVVRSLALAAPIDPSLPSSFAAPSPAAIALLQSRLVSLLSLFNFLGRLLSGFTSDYLLHHPSYRLPRVFFLPLTAALYLASQLVATRVTSTSALWAPTALTGLAHGCLFGISGIVGLERFGMRSFSQTNGVLALAPALFGQATNLIFGRIYDSRSHPVPSLVASSAPSLTCTLGRACYLPAFELTSAMSLCALGVGLWLAIGRGAMRVRAA</sequence>
<evidence type="ECO:0000256" key="5">
    <source>
        <dbReference type="SAM" id="MobiDB-lite"/>
    </source>
</evidence>
<gene>
    <name evidence="7" type="ORF">Rhopal_002471-T1</name>
</gene>
<dbReference type="InterPro" id="IPR011701">
    <property type="entry name" value="MFS"/>
</dbReference>
<evidence type="ECO:0000313" key="7">
    <source>
        <dbReference type="EMBL" id="GJN89485.1"/>
    </source>
</evidence>
<dbReference type="PROSITE" id="PS51257">
    <property type="entry name" value="PROKAR_LIPOPROTEIN"/>
    <property type="match status" value="1"/>
</dbReference>
<protein>
    <recommendedName>
        <fullName evidence="9">MFS general substrate transporter</fullName>
    </recommendedName>
</protein>
<evidence type="ECO:0000256" key="4">
    <source>
        <dbReference type="ARBA" id="ARBA00023136"/>
    </source>
</evidence>
<feature type="transmembrane region" description="Helical" evidence="6">
    <location>
        <begin position="251"/>
        <end position="271"/>
    </location>
</feature>
<dbReference type="InterPro" id="IPR036259">
    <property type="entry name" value="MFS_trans_sf"/>
</dbReference>
<feature type="compositionally biased region" description="Basic and acidic residues" evidence="5">
    <location>
        <begin position="190"/>
        <end position="199"/>
    </location>
</feature>